<name>A0A1S6UAJ8_9CAUD</name>
<reference evidence="2" key="1">
    <citation type="submission" date="2017-02" db="EMBL/GenBank/DDBJ databases">
        <title>Genome sequence of Serratia marcescens phage BF.</title>
        <authorList>
            <person name="Casey E."/>
            <person name="Fitzgerald B."/>
            <person name="Mahony J."/>
            <person name="Lugli G."/>
            <person name="Ventura M."/>
            <person name="van Sinderen D."/>
        </authorList>
    </citation>
    <scope>NUCLEOTIDE SEQUENCE [LARGE SCALE GENOMIC DNA]</scope>
</reference>
<evidence type="ECO:0000256" key="1">
    <source>
        <dbReference type="SAM" id="Phobius"/>
    </source>
</evidence>
<dbReference type="Proteomes" id="UP000221837">
    <property type="component" value="Genome"/>
</dbReference>
<evidence type="ECO:0000313" key="3">
    <source>
        <dbReference type="Proteomes" id="UP000221837"/>
    </source>
</evidence>
<protein>
    <submittedName>
        <fullName evidence="2">Uncharacterized protein</fullName>
    </submittedName>
</protein>
<sequence length="46" mass="5025">MKSIRNNLFGVVLMYKVSFAVNPILTTIGTGIVVSFVYSVSKIFGL</sequence>
<proteinExistence type="predicted"/>
<keyword evidence="1" id="KW-1133">Transmembrane helix</keyword>
<gene>
    <name evidence="2" type="ORF">BF_0182</name>
</gene>
<feature type="transmembrane region" description="Helical" evidence="1">
    <location>
        <begin position="20"/>
        <end position="40"/>
    </location>
</feature>
<accession>A0A1S6UAJ8</accession>
<keyword evidence="1" id="KW-0472">Membrane</keyword>
<dbReference type="EMBL" id="KY630187">
    <property type="protein sequence ID" value="AQW88707.1"/>
    <property type="molecule type" value="Genomic_DNA"/>
</dbReference>
<keyword evidence="1" id="KW-0812">Transmembrane</keyword>
<keyword evidence="3" id="KW-1185">Reference proteome</keyword>
<evidence type="ECO:0000313" key="2">
    <source>
        <dbReference type="EMBL" id="AQW88707.1"/>
    </source>
</evidence>
<organism evidence="2 3">
    <name type="scientific">Serratia phage BF</name>
    <dbReference type="NCBI Taxonomy" id="1962671"/>
    <lineage>
        <taxon>Viruses</taxon>
        <taxon>Duplodnaviria</taxon>
        <taxon>Heunggongvirae</taxon>
        <taxon>Uroviricota</taxon>
        <taxon>Caudoviricetes</taxon>
        <taxon>Eneladusvirus</taxon>
        <taxon>Eneladusvirus BF</taxon>
    </lineage>
</organism>